<reference evidence="2" key="1">
    <citation type="submission" date="2014-06" db="EMBL/GenBank/DDBJ databases">
        <title>Molecular and ecological studies on carbamate pesticide degrading bacteria isolated from agricultural soils.</title>
        <authorList>
            <person name="Kim D.-U."/>
            <person name="Ka J.-O."/>
        </authorList>
    </citation>
    <scope>NUCLEOTIDE SEQUENCE</scope>
    <source>
        <strain evidence="2">JE1</strain>
        <plasmid evidence="2">pJE1</plasmid>
    </source>
</reference>
<feature type="domain" description="EthD" evidence="1">
    <location>
        <begin position="11"/>
        <end position="103"/>
    </location>
</feature>
<dbReference type="Gene3D" id="3.30.70.100">
    <property type="match status" value="1"/>
</dbReference>
<accession>A0A0D4ZZA6</accession>
<protein>
    <recommendedName>
        <fullName evidence="1">EthD domain-containing protein</fullName>
    </recommendedName>
</protein>
<dbReference type="GO" id="GO:0016491">
    <property type="term" value="F:oxidoreductase activity"/>
    <property type="evidence" value="ECO:0007669"/>
    <property type="project" value="InterPro"/>
</dbReference>
<keyword evidence="2" id="KW-0614">Plasmid</keyword>
<evidence type="ECO:0000313" key="2">
    <source>
        <dbReference type="EMBL" id="AJW29577.1"/>
    </source>
</evidence>
<evidence type="ECO:0000259" key="1">
    <source>
        <dbReference type="Pfam" id="PF07110"/>
    </source>
</evidence>
<sequence length="128" mass="14923">MFKLMYLLKRKPGTSLEEFIHHYENSHAKIGKRIFDGKAVRYMRRYLRPMDDFIALDGPGVQYDVAMECWFEDRAHFDAVVAASSEPEILKLILEDEERFMDRTTRAVYVLEEYETELAPVEPASGVA</sequence>
<dbReference type="Pfam" id="PF07110">
    <property type="entry name" value="EthD"/>
    <property type="match status" value="1"/>
</dbReference>
<dbReference type="EMBL" id="KM017071">
    <property type="protein sequence ID" value="AJW29577.1"/>
    <property type="molecule type" value="Genomic_DNA"/>
</dbReference>
<dbReference type="RefSeq" id="WP_087574321.1">
    <property type="nucleotide sequence ID" value="NZ_KM017071.1"/>
</dbReference>
<gene>
    <name evidence="2" type="ORF">pJE1_155</name>
</gene>
<dbReference type="SUPFAM" id="SSF54909">
    <property type="entry name" value="Dimeric alpha+beta barrel"/>
    <property type="match status" value="1"/>
</dbReference>
<geneLocation type="plasmid" evidence="2">
    <name>pJE1</name>
</geneLocation>
<dbReference type="InterPro" id="IPR009799">
    <property type="entry name" value="EthD_dom"/>
</dbReference>
<name>A0A0D4ZZA6_9SPHN</name>
<dbReference type="InterPro" id="IPR011008">
    <property type="entry name" value="Dimeric_a/b-barrel"/>
</dbReference>
<dbReference type="AlphaFoldDB" id="A0A0D4ZZA6"/>
<proteinExistence type="predicted"/>
<organism evidence="2">
    <name type="scientific">Sphingomonas sp. JE1</name>
    <dbReference type="NCBI Taxonomy" id="1628059"/>
    <lineage>
        <taxon>Bacteria</taxon>
        <taxon>Pseudomonadati</taxon>
        <taxon>Pseudomonadota</taxon>
        <taxon>Alphaproteobacteria</taxon>
        <taxon>Sphingomonadales</taxon>
        <taxon>Sphingomonadaceae</taxon>
        <taxon>Sphingomonas</taxon>
    </lineage>
</organism>